<name>A0A369K3C2_HYPMA</name>
<accession>A0A369K3C2</accession>
<proteinExistence type="predicted"/>
<keyword evidence="2" id="KW-1185">Reference proteome</keyword>
<dbReference type="EMBL" id="LUEZ02000013">
    <property type="protein sequence ID" value="RDB27980.1"/>
    <property type="molecule type" value="Genomic_DNA"/>
</dbReference>
<comment type="caution">
    <text evidence="1">The sequence shown here is derived from an EMBL/GenBank/DDBJ whole genome shotgun (WGS) entry which is preliminary data.</text>
</comment>
<evidence type="ECO:0000313" key="1">
    <source>
        <dbReference type="EMBL" id="RDB27980.1"/>
    </source>
</evidence>
<dbReference type="Proteomes" id="UP000076154">
    <property type="component" value="Unassembled WGS sequence"/>
</dbReference>
<organism evidence="1 2">
    <name type="scientific">Hypsizygus marmoreus</name>
    <name type="common">White beech mushroom</name>
    <name type="synonym">Agaricus marmoreus</name>
    <dbReference type="NCBI Taxonomy" id="39966"/>
    <lineage>
        <taxon>Eukaryota</taxon>
        <taxon>Fungi</taxon>
        <taxon>Dikarya</taxon>
        <taxon>Basidiomycota</taxon>
        <taxon>Agaricomycotina</taxon>
        <taxon>Agaricomycetes</taxon>
        <taxon>Agaricomycetidae</taxon>
        <taxon>Agaricales</taxon>
        <taxon>Tricholomatineae</taxon>
        <taxon>Lyophyllaceae</taxon>
        <taxon>Hypsizygus</taxon>
    </lineage>
</organism>
<evidence type="ECO:0000313" key="2">
    <source>
        <dbReference type="Proteomes" id="UP000076154"/>
    </source>
</evidence>
<dbReference type="InParanoid" id="A0A369K3C2"/>
<protein>
    <submittedName>
        <fullName evidence="1">Uncharacterized protein</fullName>
    </submittedName>
</protein>
<reference evidence="1" key="1">
    <citation type="submission" date="2018-04" db="EMBL/GenBank/DDBJ databases">
        <title>Whole genome sequencing of Hypsizygus marmoreus.</title>
        <authorList>
            <person name="Choi I.-G."/>
            <person name="Min B."/>
            <person name="Kim J.-G."/>
            <person name="Kim S."/>
            <person name="Oh Y.-L."/>
            <person name="Kong W.-S."/>
            <person name="Park H."/>
            <person name="Jeong J."/>
            <person name="Song E.-S."/>
        </authorList>
    </citation>
    <scope>NUCLEOTIDE SEQUENCE [LARGE SCALE GENOMIC DNA]</scope>
    <source>
        <strain evidence="1">51987-8</strain>
    </source>
</reference>
<gene>
    <name evidence="1" type="ORF">Hypma_002126</name>
</gene>
<dbReference type="AlphaFoldDB" id="A0A369K3C2"/>
<sequence>MSTSKTTSSPALADFDHALARLLDEGHTHASLKTHMRDFILERSKGLPPVKVLYNCNYGGFSLDVEMVRYLVSISSLGISPEDETYYAPPRADPAIIDAITEYGRLASLELPFVADVMRVSRALGLEKAFMWGKLNKDWETAKVVAWPDLVRLARAFLDSKAKFATAGCPGHFRDFAKKNPDTWHSFPGFTDAERRAFMFTQTLLRDNHDEYYMPPDPVADRGIYEAIGVACAGSSIRLHIVPAGLEYTITEYDGLEGVRY</sequence>